<feature type="compositionally biased region" description="Low complexity" evidence="1">
    <location>
        <begin position="113"/>
        <end position="125"/>
    </location>
</feature>
<dbReference type="AlphaFoldDB" id="A0A642V417"/>
<protein>
    <recommendedName>
        <fullName evidence="2">TRIP4/RQT4 C2HC5-type zinc finger domain-containing protein</fullName>
    </recommendedName>
</protein>
<dbReference type="GO" id="GO:0180022">
    <property type="term" value="C:RQC-trigger complex"/>
    <property type="evidence" value="ECO:0007669"/>
    <property type="project" value="InterPro"/>
</dbReference>
<evidence type="ECO:0000256" key="1">
    <source>
        <dbReference type="SAM" id="MobiDB-lite"/>
    </source>
</evidence>
<dbReference type="OrthoDB" id="338816at2759"/>
<dbReference type="GO" id="GO:0072344">
    <property type="term" value="P:rescue of stalled ribosome"/>
    <property type="evidence" value="ECO:0007669"/>
    <property type="project" value="InterPro"/>
</dbReference>
<evidence type="ECO:0000313" key="3">
    <source>
        <dbReference type="EMBL" id="KAA8912665.1"/>
    </source>
</evidence>
<dbReference type="PANTHER" id="PTHR12963:SF4">
    <property type="entry name" value="ACTIVATING SIGNAL COINTEGRATOR 1"/>
    <property type="match status" value="1"/>
</dbReference>
<dbReference type="PANTHER" id="PTHR12963">
    <property type="entry name" value="THYROID RECEPTOR INTERACTING PROTEIN RELATED"/>
    <property type="match status" value="1"/>
</dbReference>
<gene>
    <name evidence="3" type="ORF">TRICI_003383</name>
</gene>
<dbReference type="InterPro" id="IPR039128">
    <property type="entry name" value="TRIP4-like"/>
</dbReference>
<dbReference type="GO" id="GO:0045893">
    <property type="term" value="P:positive regulation of DNA-templated transcription"/>
    <property type="evidence" value="ECO:0007669"/>
    <property type="project" value="TreeGrafter"/>
</dbReference>
<dbReference type="VEuPathDB" id="FungiDB:TRICI_003383"/>
<feature type="domain" description="TRIP4/RQT4 C2HC5-type zinc finger" evidence="2">
    <location>
        <begin position="153"/>
        <end position="203"/>
    </location>
</feature>
<feature type="compositionally biased region" description="Acidic residues" evidence="1">
    <location>
        <begin position="341"/>
        <end position="353"/>
    </location>
</feature>
<keyword evidence="4" id="KW-1185">Reference proteome</keyword>
<evidence type="ECO:0000259" key="2">
    <source>
        <dbReference type="Pfam" id="PF06221"/>
    </source>
</evidence>
<dbReference type="GO" id="GO:0008270">
    <property type="term" value="F:zinc ion binding"/>
    <property type="evidence" value="ECO:0007669"/>
    <property type="project" value="InterPro"/>
</dbReference>
<feature type="region of interest" description="Disordered" evidence="1">
    <location>
        <begin position="50"/>
        <end position="128"/>
    </location>
</feature>
<accession>A0A642V417</accession>
<dbReference type="EMBL" id="SWFS01000248">
    <property type="protein sequence ID" value="KAA8912665.1"/>
    <property type="molecule type" value="Genomic_DNA"/>
</dbReference>
<sequence length="417" mass="45994">MAERLAKDLREALQLDDESLSQVVEHAESLEGKQLETFLSEFLGPGSDVTRRYLEARKPPQPTINVSSPSTSTSTSAATSRSSTPAGPRGQPSGLRYTKGVWEAQPTKKQMPKKASNNAKSSSSKNKVKVDDLSDIDAALKQLELNSGSKVRKPCNCMASRHPLLEVAPNCLNCGKIVCAKEGLGPCTFCGEPLISNEHLREINQVLQSEKEALASSMGKKAKQKAGVDMGTTVSTLGLKNFGSSDALNQAEGRLNQLLEYQDTAAQRTKIIDQVSDFETPDAGVNRWASPMEQAQQLKRQQKQLRKLEEQRLARSGRGKKVISIDLKGNKVYAEEHDAEPSSDDEDNDIDQEEVSREQKKQPKPVTKWEPSNYGKNFIKPQYRESKKKKPSKSELNINVDGGIVDNDDDETRALEL</sequence>
<feature type="compositionally biased region" description="Low complexity" evidence="1">
    <location>
        <begin position="67"/>
        <end position="86"/>
    </location>
</feature>
<evidence type="ECO:0000313" key="4">
    <source>
        <dbReference type="Proteomes" id="UP000761534"/>
    </source>
</evidence>
<reference evidence="3" key="1">
    <citation type="journal article" date="2019" name="G3 (Bethesda)">
        <title>Genome Assemblies of Two Rare Opportunistic Yeast Pathogens: Diutina rugosa (syn. Candida rugosa) and Trichomonascus ciferrii (syn. Candida ciferrii).</title>
        <authorList>
            <person name="Mixao V."/>
            <person name="Saus E."/>
            <person name="Hansen A.P."/>
            <person name="Lass-Florl C."/>
            <person name="Gabaldon T."/>
        </authorList>
    </citation>
    <scope>NUCLEOTIDE SEQUENCE</scope>
    <source>
        <strain evidence="3">CBS 4856</strain>
    </source>
</reference>
<name>A0A642V417_9ASCO</name>
<dbReference type="Proteomes" id="UP000761534">
    <property type="component" value="Unassembled WGS sequence"/>
</dbReference>
<dbReference type="InterPro" id="IPR009349">
    <property type="entry name" value="TRIP4/RQT4_C2HC5_Znf"/>
</dbReference>
<feature type="region of interest" description="Disordered" evidence="1">
    <location>
        <begin position="333"/>
        <end position="417"/>
    </location>
</feature>
<comment type="caution">
    <text evidence="3">The sequence shown here is derived from an EMBL/GenBank/DDBJ whole genome shotgun (WGS) entry which is preliminary data.</text>
</comment>
<dbReference type="GO" id="GO:0005634">
    <property type="term" value="C:nucleus"/>
    <property type="evidence" value="ECO:0007669"/>
    <property type="project" value="InterPro"/>
</dbReference>
<organism evidence="3 4">
    <name type="scientific">Trichomonascus ciferrii</name>
    <dbReference type="NCBI Taxonomy" id="44093"/>
    <lineage>
        <taxon>Eukaryota</taxon>
        <taxon>Fungi</taxon>
        <taxon>Dikarya</taxon>
        <taxon>Ascomycota</taxon>
        <taxon>Saccharomycotina</taxon>
        <taxon>Dipodascomycetes</taxon>
        <taxon>Dipodascales</taxon>
        <taxon>Trichomonascaceae</taxon>
        <taxon>Trichomonascus</taxon>
        <taxon>Trichomonascus ciferrii complex</taxon>
    </lineage>
</organism>
<dbReference type="Pfam" id="PF06221">
    <property type="entry name" value="zf-C2HC5"/>
    <property type="match status" value="1"/>
</dbReference>
<proteinExistence type="predicted"/>